<keyword evidence="5" id="KW-0547">Nucleotide-binding</keyword>
<evidence type="ECO:0000313" key="5">
    <source>
        <dbReference type="EMBL" id="MBS4538974.1"/>
    </source>
</evidence>
<evidence type="ECO:0000256" key="4">
    <source>
        <dbReference type="ARBA" id="ARBA00023136"/>
    </source>
</evidence>
<proteinExistence type="predicted"/>
<evidence type="ECO:0000256" key="1">
    <source>
        <dbReference type="ARBA" id="ARBA00004651"/>
    </source>
</evidence>
<name>A0A942Z9C3_9FIRM</name>
<accession>A0A942Z9C3</accession>
<organism evidence="5 6">
    <name type="scientific">Anaeromonas frigoriresistens</name>
    <dbReference type="NCBI Taxonomy" id="2683708"/>
    <lineage>
        <taxon>Bacteria</taxon>
        <taxon>Bacillati</taxon>
        <taxon>Bacillota</taxon>
        <taxon>Tissierellia</taxon>
        <taxon>Tissierellales</taxon>
        <taxon>Thermohalobacteraceae</taxon>
        <taxon>Anaeromonas</taxon>
    </lineage>
</organism>
<dbReference type="RefSeq" id="WP_203366895.1">
    <property type="nucleotide sequence ID" value="NZ_WSFT01000039.1"/>
</dbReference>
<dbReference type="GO" id="GO:0005524">
    <property type="term" value="F:ATP binding"/>
    <property type="evidence" value="ECO:0007669"/>
    <property type="project" value="UniProtKB-KW"/>
</dbReference>
<keyword evidence="5" id="KW-0067">ATP-binding</keyword>
<evidence type="ECO:0000313" key="6">
    <source>
        <dbReference type="Proteomes" id="UP000724672"/>
    </source>
</evidence>
<sequence length="79" mass="9261">MSKKNSSYAYKYYEKIGYANELSKECIDGITEIKTFNLEDSIAEKCKKAFDDVLFYIPQSEKYDALSLPIWLLNLQLLY</sequence>
<evidence type="ECO:0000256" key="2">
    <source>
        <dbReference type="ARBA" id="ARBA00022692"/>
    </source>
</evidence>
<reference evidence="5" key="1">
    <citation type="submission" date="2019-12" db="EMBL/GenBank/DDBJ databases">
        <title>Clostridiaceae gen. nov. sp. nov., isolated from sediment in Xinjiang, China.</title>
        <authorList>
            <person name="Zhang R."/>
        </authorList>
    </citation>
    <scope>NUCLEOTIDE SEQUENCE</scope>
    <source>
        <strain evidence="5">D2Q-11</strain>
    </source>
</reference>
<dbReference type="GO" id="GO:0005886">
    <property type="term" value="C:plasma membrane"/>
    <property type="evidence" value="ECO:0007669"/>
    <property type="project" value="UniProtKB-SubCell"/>
</dbReference>
<dbReference type="AlphaFoldDB" id="A0A942Z9C3"/>
<comment type="caution">
    <text evidence="5">The sequence shown here is derived from an EMBL/GenBank/DDBJ whole genome shotgun (WGS) entry which is preliminary data.</text>
</comment>
<protein>
    <submittedName>
        <fullName evidence="5">ABC transporter ATP-binding protein</fullName>
    </submittedName>
</protein>
<dbReference type="InterPro" id="IPR036640">
    <property type="entry name" value="ABC1_TM_sf"/>
</dbReference>
<comment type="subcellular location">
    <subcellularLocation>
        <location evidence="1">Cell membrane</location>
        <topology evidence="1">Multi-pass membrane protein</topology>
    </subcellularLocation>
</comment>
<keyword evidence="3" id="KW-1133">Transmembrane helix</keyword>
<keyword evidence="2" id="KW-0812">Transmembrane</keyword>
<keyword evidence="6" id="KW-1185">Reference proteome</keyword>
<gene>
    <name evidence="5" type="ORF">GOQ27_10900</name>
</gene>
<dbReference type="Proteomes" id="UP000724672">
    <property type="component" value="Unassembled WGS sequence"/>
</dbReference>
<keyword evidence="4" id="KW-0472">Membrane</keyword>
<dbReference type="EMBL" id="WSFT01000039">
    <property type="protein sequence ID" value="MBS4538974.1"/>
    <property type="molecule type" value="Genomic_DNA"/>
</dbReference>
<evidence type="ECO:0000256" key="3">
    <source>
        <dbReference type="ARBA" id="ARBA00022989"/>
    </source>
</evidence>
<dbReference type="SUPFAM" id="SSF90123">
    <property type="entry name" value="ABC transporter transmembrane region"/>
    <property type="match status" value="1"/>
</dbReference>